<dbReference type="RefSeq" id="WP_219528445.1">
    <property type="nucleotide sequence ID" value="NZ_JAHKRM010000004.1"/>
</dbReference>
<dbReference type="Pfam" id="PF13412">
    <property type="entry name" value="HTH_24"/>
    <property type="match status" value="1"/>
</dbReference>
<keyword evidence="1" id="KW-0805">Transcription regulation</keyword>
<evidence type="ECO:0000256" key="3">
    <source>
        <dbReference type="ARBA" id="ARBA00023163"/>
    </source>
</evidence>
<dbReference type="InterPro" id="IPR019885">
    <property type="entry name" value="Tscrpt_reg_HTH_AsnC-type_CS"/>
</dbReference>
<comment type="caution">
    <text evidence="6">The sequence shown here is derived from an EMBL/GenBank/DDBJ whole genome shotgun (WGS) entry which is preliminary data.</text>
</comment>
<feature type="domain" description="HTH asnC-type" evidence="5">
    <location>
        <begin position="1"/>
        <end position="62"/>
    </location>
</feature>
<gene>
    <name evidence="6" type="ORF">ACFSJ0_43710</name>
</gene>
<feature type="region of interest" description="Disordered" evidence="4">
    <location>
        <begin position="141"/>
        <end position="162"/>
    </location>
</feature>
<dbReference type="EMBL" id="JBHUCM010000043">
    <property type="protein sequence ID" value="MFD1544012.1"/>
    <property type="molecule type" value="Genomic_DNA"/>
</dbReference>
<dbReference type="PROSITE" id="PS50956">
    <property type="entry name" value="HTH_ASNC_2"/>
    <property type="match status" value="1"/>
</dbReference>
<dbReference type="SMART" id="SM00344">
    <property type="entry name" value="HTH_ASNC"/>
    <property type="match status" value="1"/>
</dbReference>
<dbReference type="Proteomes" id="UP001597097">
    <property type="component" value="Unassembled WGS sequence"/>
</dbReference>
<dbReference type="Pfam" id="PF01037">
    <property type="entry name" value="AsnC_trans_reg"/>
    <property type="match status" value="1"/>
</dbReference>
<evidence type="ECO:0000259" key="5">
    <source>
        <dbReference type="PROSITE" id="PS50956"/>
    </source>
</evidence>
<accession>A0ABW4GRW0</accession>
<evidence type="ECO:0000256" key="2">
    <source>
        <dbReference type="ARBA" id="ARBA00023125"/>
    </source>
</evidence>
<evidence type="ECO:0000313" key="6">
    <source>
        <dbReference type="EMBL" id="MFD1544012.1"/>
    </source>
</evidence>
<reference evidence="7" key="1">
    <citation type="journal article" date="2019" name="Int. J. Syst. Evol. Microbiol.">
        <title>The Global Catalogue of Microorganisms (GCM) 10K type strain sequencing project: providing services to taxonomists for standard genome sequencing and annotation.</title>
        <authorList>
            <consortium name="The Broad Institute Genomics Platform"/>
            <consortium name="The Broad Institute Genome Sequencing Center for Infectious Disease"/>
            <person name="Wu L."/>
            <person name="Ma J."/>
        </authorList>
    </citation>
    <scope>NUCLEOTIDE SEQUENCE [LARGE SCALE GENOMIC DNA]</scope>
    <source>
        <strain evidence="7">CGMCC 1.15399</strain>
    </source>
</reference>
<sequence>MEEIDRQIITLLARDGRMSFTDLARETGLSVSAVHQRVRRLEKRGVVRGYAAIIDYDAIALPMTAFVSIKPIDPAAPDDAPERLAHLTAIEACHSVAGDESYILKVRVATPLALEELLQHIRASANVSTRTTVVLSTPYEHRPPEVAADGADEPMPSPAPPS</sequence>
<keyword evidence="7" id="KW-1185">Reference proteome</keyword>
<dbReference type="PANTHER" id="PTHR30154:SF53">
    <property type="entry name" value="HTH-TYPE TRANSCRIPTIONAL REGULATOR LRPC"/>
    <property type="match status" value="1"/>
</dbReference>
<dbReference type="InterPro" id="IPR019888">
    <property type="entry name" value="Tscrpt_reg_AsnC-like"/>
</dbReference>
<evidence type="ECO:0000256" key="1">
    <source>
        <dbReference type="ARBA" id="ARBA00023015"/>
    </source>
</evidence>
<evidence type="ECO:0000313" key="7">
    <source>
        <dbReference type="Proteomes" id="UP001597097"/>
    </source>
</evidence>
<name>A0ABW4GRW0_9ACTN</name>
<keyword evidence="3" id="KW-0804">Transcription</keyword>
<organism evidence="6 7">
    <name type="scientific">Nonomuraea guangzhouensis</name>
    <dbReference type="NCBI Taxonomy" id="1291555"/>
    <lineage>
        <taxon>Bacteria</taxon>
        <taxon>Bacillati</taxon>
        <taxon>Actinomycetota</taxon>
        <taxon>Actinomycetes</taxon>
        <taxon>Streptosporangiales</taxon>
        <taxon>Streptosporangiaceae</taxon>
        <taxon>Nonomuraea</taxon>
    </lineage>
</organism>
<dbReference type="PANTHER" id="PTHR30154">
    <property type="entry name" value="LEUCINE-RESPONSIVE REGULATORY PROTEIN"/>
    <property type="match status" value="1"/>
</dbReference>
<dbReference type="CDD" id="cd00090">
    <property type="entry name" value="HTH_ARSR"/>
    <property type="match status" value="1"/>
</dbReference>
<protein>
    <submittedName>
        <fullName evidence="6">Lrp/AsnC family transcriptional regulator</fullName>
    </submittedName>
</protein>
<dbReference type="PROSITE" id="PS00519">
    <property type="entry name" value="HTH_ASNC_1"/>
    <property type="match status" value="1"/>
</dbReference>
<dbReference type="InterPro" id="IPR000485">
    <property type="entry name" value="AsnC-type_HTH_dom"/>
</dbReference>
<dbReference type="InterPro" id="IPR011991">
    <property type="entry name" value="ArsR-like_HTH"/>
</dbReference>
<dbReference type="InterPro" id="IPR019887">
    <property type="entry name" value="Tscrpt_reg_AsnC/Lrp_C"/>
</dbReference>
<proteinExistence type="predicted"/>
<keyword evidence="2" id="KW-0238">DNA-binding</keyword>
<evidence type="ECO:0000256" key="4">
    <source>
        <dbReference type="SAM" id="MobiDB-lite"/>
    </source>
</evidence>